<dbReference type="CDD" id="cd07043">
    <property type="entry name" value="STAS_anti-anti-sigma_factors"/>
    <property type="match status" value="1"/>
</dbReference>
<feature type="domain" description="STAS" evidence="1">
    <location>
        <begin position="26"/>
        <end position="111"/>
    </location>
</feature>
<dbReference type="eggNOG" id="COG1366">
    <property type="taxonomic scope" value="Bacteria"/>
</dbReference>
<evidence type="ECO:0000313" key="2">
    <source>
        <dbReference type="EMBL" id="APF18283.1"/>
    </source>
</evidence>
<evidence type="ECO:0000313" key="3">
    <source>
        <dbReference type="EMBL" id="EHO42304.1"/>
    </source>
</evidence>
<dbReference type="PaxDb" id="880073-Calab_2695"/>
<dbReference type="InterPro" id="IPR036513">
    <property type="entry name" value="STAS_dom_sf"/>
</dbReference>
<dbReference type="PANTHER" id="PTHR33495:SF2">
    <property type="entry name" value="ANTI-SIGMA FACTOR ANTAGONIST TM_1081-RELATED"/>
    <property type="match status" value="1"/>
</dbReference>
<dbReference type="STRING" id="880073.Cabys_1534"/>
<dbReference type="PANTHER" id="PTHR33495">
    <property type="entry name" value="ANTI-SIGMA FACTOR ANTAGONIST TM_1081-RELATED-RELATED"/>
    <property type="match status" value="1"/>
</dbReference>
<dbReference type="EMBL" id="CM001402">
    <property type="protein sequence ID" value="EHO42304.1"/>
    <property type="molecule type" value="Genomic_DNA"/>
</dbReference>
<dbReference type="RefSeq" id="WP_006929597.1">
    <property type="nucleotide sequence ID" value="NZ_CM001402.1"/>
</dbReference>
<dbReference type="Proteomes" id="UP000183868">
    <property type="component" value="Chromosome"/>
</dbReference>
<gene>
    <name evidence="2" type="ORF">Cabys_1534</name>
    <name evidence="3" type="ORF">Calab_2695</name>
</gene>
<dbReference type="Proteomes" id="UP000004671">
    <property type="component" value="Chromosome"/>
</dbReference>
<dbReference type="GO" id="GO:0043856">
    <property type="term" value="F:anti-sigma factor antagonist activity"/>
    <property type="evidence" value="ECO:0007669"/>
    <property type="project" value="TreeGrafter"/>
</dbReference>
<evidence type="ECO:0000313" key="4">
    <source>
        <dbReference type="Proteomes" id="UP000004671"/>
    </source>
</evidence>
<dbReference type="SUPFAM" id="SSF52091">
    <property type="entry name" value="SpoIIaa-like"/>
    <property type="match status" value="1"/>
</dbReference>
<dbReference type="PROSITE" id="PS50801">
    <property type="entry name" value="STAS"/>
    <property type="match status" value="1"/>
</dbReference>
<proteinExistence type="predicted"/>
<dbReference type="KEGG" id="caby:Cabys_1534"/>
<dbReference type="OrthoDB" id="9796076at2"/>
<organism evidence="3 4">
    <name type="scientific">Caldithrix abyssi DSM 13497</name>
    <dbReference type="NCBI Taxonomy" id="880073"/>
    <lineage>
        <taxon>Bacteria</taxon>
        <taxon>Pseudomonadati</taxon>
        <taxon>Calditrichota</taxon>
        <taxon>Calditrichia</taxon>
        <taxon>Calditrichales</taxon>
        <taxon>Calditrichaceae</taxon>
        <taxon>Caldithrix</taxon>
    </lineage>
</organism>
<dbReference type="AlphaFoldDB" id="H1XQ53"/>
<dbReference type="Gene3D" id="3.30.750.24">
    <property type="entry name" value="STAS domain"/>
    <property type="match status" value="1"/>
</dbReference>
<keyword evidence="4" id="KW-1185">Reference proteome</keyword>
<dbReference type="Pfam" id="PF01740">
    <property type="entry name" value="STAS"/>
    <property type="match status" value="1"/>
</dbReference>
<accession>H1XQ53</accession>
<evidence type="ECO:0000313" key="5">
    <source>
        <dbReference type="Proteomes" id="UP000183868"/>
    </source>
</evidence>
<reference evidence="2 5" key="2">
    <citation type="submission" date="2016-11" db="EMBL/GenBank/DDBJ databases">
        <title>Genomic analysis of Caldithrix abyssi and proposal of a novel bacterial phylum Caldithrichaeota.</title>
        <authorList>
            <person name="Kublanov I."/>
            <person name="Sigalova O."/>
            <person name="Gavrilov S."/>
            <person name="Lebedinsky A."/>
            <person name="Ivanova N."/>
            <person name="Daum C."/>
            <person name="Reddy T."/>
            <person name="Klenk H.P."/>
            <person name="Goker M."/>
            <person name="Reva O."/>
            <person name="Miroshnichenko M."/>
            <person name="Kyprides N."/>
            <person name="Woyke T."/>
            <person name="Gelfand M."/>
        </authorList>
    </citation>
    <scope>NUCLEOTIDE SEQUENCE [LARGE SCALE GENOMIC DNA]</scope>
    <source>
        <strain evidence="2 5">LF13</strain>
    </source>
</reference>
<dbReference type="InterPro" id="IPR002645">
    <property type="entry name" value="STAS_dom"/>
</dbReference>
<evidence type="ECO:0000259" key="1">
    <source>
        <dbReference type="PROSITE" id="PS50801"/>
    </source>
</evidence>
<dbReference type="HOGENOM" id="CLU_115403_6_2_0"/>
<dbReference type="EMBL" id="CP018099">
    <property type="protein sequence ID" value="APF18283.1"/>
    <property type="molecule type" value="Genomic_DNA"/>
</dbReference>
<protein>
    <submittedName>
        <fullName evidence="2">Anti-sigma B factor antagonist</fullName>
    </submittedName>
    <submittedName>
        <fullName evidence="3">Anti-sigma-factor antagonist</fullName>
    </submittedName>
</protein>
<name>H1XQ53_CALAY</name>
<sequence length="113" mass="12756">MSFSFEMKNNILVARIHQKRATVEIAGDFKEQLLKKMDELGANVLVDLSVCEFVDSSFLGALVAGLKKATIHNGDLKIFGLQPPVSAMFELTRLYRIFDIFENEEEALNSFQL</sequence>
<reference evidence="3 4" key="1">
    <citation type="submission" date="2011-09" db="EMBL/GenBank/DDBJ databases">
        <title>The permanent draft genome of Caldithrix abyssi DSM 13497.</title>
        <authorList>
            <consortium name="US DOE Joint Genome Institute (JGI-PGF)"/>
            <person name="Lucas S."/>
            <person name="Han J."/>
            <person name="Lapidus A."/>
            <person name="Bruce D."/>
            <person name="Goodwin L."/>
            <person name="Pitluck S."/>
            <person name="Peters L."/>
            <person name="Kyrpides N."/>
            <person name="Mavromatis K."/>
            <person name="Ivanova N."/>
            <person name="Mikhailova N."/>
            <person name="Chertkov O."/>
            <person name="Detter J.C."/>
            <person name="Tapia R."/>
            <person name="Han C."/>
            <person name="Land M."/>
            <person name="Hauser L."/>
            <person name="Markowitz V."/>
            <person name="Cheng J.-F."/>
            <person name="Hugenholtz P."/>
            <person name="Woyke T."/>
            <person name="Wu D."/>
            <person name="Spring S."/>
            <person name="Brambilla E."/>
            <person name="Klenk H.-P."/>
            <person name="Eisen J.A."/>
        </authorList>
    </citation>
    <scope>NUCLEOTIDE SEQUENCE [LARGE SCALE GENOMIC DNA]</scope>
    <source>
        <strain evidence="3 4">DSM 13497</strain>
    </source>
</reference>
<dbReference type="InParanoid" id="H1XQ53"/>